<dbReference type="InterPro" id="IPR058024">
    <property type="entry name" value="BILF1-like"/>
</dbReference>
<evidence type="ECO:0000313" key="2">
    <source>
        <dbReference type="EMBL" id="AIW07483.1"/>
    </source>
</evidence>
<gene>
    <name evidence="2" type="primary">BILF1</name>
</gene>
<organism evidence="2">
    <name type="scientific">Gorilla gorilla lymphocryptovirus 1</name>
    <dbReference type="NCBI Taxonomy" id="212721"/>
    <lineage>
        <taxon>Viruses</taxon>
        <taxon>Duplodnaviria</taxon>
        <taxon>Heunggongvirae</taxon>
        <taxon>Peploviricota</taxon>
        <taxon>Herviviricetes</taxon>
        <taxon>Herpesvirales</taxon>
        <taxon>Orthoherpesviridae</taxon>
        <taxon>Gammaherpesvirinae</taxon>
        <taxon>Lymphocryptovirus</taxon>
    </lineage>
</organism>
<protein>
    <submittedName>
        <fullName evidence="2">BILF1</fullName>
    </submittedName>
</protein>
<keyword evidence="1" id="KW-1133">Transmembrane helix</keyword>
<dbReference type="SUPFAM" id="SSF81321">
    <property type="entry name" value="Family A G protein-coupled receptor-like"/>
    <property type="match status" value="1"/>
</dbReference>
<feature type="transmembrane region" description="Helical" evidence="1">
    <location>
        <begin position="194"/>
        <end position="213"/>
    </location>
</feature>
<dbReference type="Pfam" id="PF25732">
    <property type="entry name" value="BILF1"/>
    <property type="match status" value="1"/>
</dbReference>
<dbReference type="EMBL" id="KM091912">
    <property type="protein sequence ID" value="AIW07483.1"/>
    <property type="molecule type" value="Genomic_DNA"/>
</dbReference>
<sequence>MHSTMPPGSTVGTLVANMTSVNATDDACTKSYNAFLSGMTSLLLVLLLVLTLAGILFIIFVRRFVHRMDVWLTALLVELLLWVLGKLIQEFSPTGLCLLTHNMMFFGLMCSVWTHLGMAFEKTLALSSRKPKQSSHRNVCLYLLVVFCLVFLLTIILIIIMGPNASLNRGPNMCREGPTKGMHTAVQGLKAGCYLLAGILIVILTFIIIWKLLHTKFGRKWRLVCNVALTGLICAFAWFMLSLPLLFLGEAGSLGFDCTESLAARYYGAPAAFLAMLLIFLYAWSFRHFMDSLKNQVTVTTRYFRGVSSQSA</sequence>
<evidence type="ECO:0000256" key="1">
    <source>
        <dbReference type="SAM" id="Phobius"/>
    </source>
</evidence>
<feature type="transmembrane region" description="Helical" evidence="1">
    <location>
        <begin position="141"/>
        <end position="162"/>
    </location>
</feature>
<keyword evidence="1" id="KW-0812">Transmembrane</keyword>
<feature type="transmembrane region" description="Helical" evidence="1">
    <location>
        <begin position="39"/>
        <end position="61"/>
    </location>
</feature>
<reference evidence="2" key="1">
    <citation type="journal article" date="2015" name="J. Virol.">
        <title>Identification and functional comparison of seven-transmembrane G-protein-coupled BILF1 receptors in recently discovered nonhuman primate lymphocryptoviruses.</title>
        <authorList>
            <person name="Spiess K."/>
            <person name="Fares S."/>
            <person name="Sparre-Ulrich A.H."/>
            <person name="Hilgenberg E."/>
            <person name="Jarvis M.A."/>
            <person name="Ehlers B."/>
            <person name="Rosenkilde M.M."/>
        </authorList>
    </citation>
    <scope>NUCLEOTIDE SEQUENCE</scope>
    <source>
        <strain evidence="2">GgorLCV1</strain>
    </source>
</reference>
<feature type="transmembrane region" description="Helical" evidence="1">
    <location>
        <begin position="267"/>
        <end position="286"/>
    </location>
</feature>
<dbReference type="Gene3D" id="1.20.1070.10">
    <property type="entry name" value="Rhodopsin 7-helix transmembrane proteins"/>
    <property type="match status" value="1"/>
</dbReference>
<feature type="transmembrane region" description="Helical" evidence="1">
    <location>
        <begin position="225"/>
        <end position="247"/>
    </location>
</feature>
<feature type="transmembrane region" description="Helical" evidence="1">
    <location>
        <begin position="70"/>
        <end position="88"/>
    </location>
</feature>
<keyword evidence="1" id="KW-0472">Membrane</keyword>
<feature type="transmembrane region" description="Helical" evidence="1">
    <location>
        <begin position="100"/>
        <end position="120"/>
    </location>
</feature>
<name>A0A0A0S3Y6_9GAMA</name>
<accession>A0A0A0S3Y6</accession>
<proteinExistence type="predicted"/>